<sequence length="88" mass="9652">MNPNSPYFPGCPPPLPPVKLTPTVATDPHTNPPTLWYIARHVPHLRRWLVANESATPELLEFISQAGGPRVAHAFAVLFDDSAENSDV</sequence>
<dbReference type="Proteomes" id="UP001597036">
    <property type="component" value="Unassembled WGS sequence"/>
</dbReference>
<dbReference type="RefSeq" id="WP_377938343.1">
    <property type="nucleotide sequence ID" value="NZ_JBHTHQ010000013.1"/>
</dbReference>
<dbReference type="EMBL" id="JBHTHQ010000013">
    <property type="protein sequence ID" value="MFD0704649.1"/>
    <property type="molecule type" value="Genomic_DNA"/>
</dbReference>
<dbReference type="InterPro" id="IPR057893">
    <property type="entry name" value="LRV_2"/>
</dbReference>
<evidence type="ECO:0000313" key="2">
    <source>
        <dbReference type="EMBL" id="MFD0704649.1"/>
    </source>
</evidence>
<evidence type="ECO:0000313" key="3">
    <source>
        <dbReference type="Proteomes" id="UP001597036"/>
    </source>
</evidence>
<proteinExistence type="predicted"/>
<comment type="caution">
    <text evidence="2">The sequence shown here is derived from an EMBL/GenBank/DDBJ whole genome shotgun (WGS) entry which is preliminary data.</text>
</comment>
<organism evidence="2 3">
    <name type="scientific">Alloscardovia venturai</name>
    <dbReference type="NCBI Taxonomy" id="1769421"/>
    <lineage>
        <taxon>Bacteria</taxon>
        <taxon>Bacillati</taxon>
        <taxon>Actinomycetota</taxon>
        <taxon>Actinomycetes</taxon>
        <taxon>Bifidobacteriales</taxon>
        <taxon>Bifidobacteriaceae</taxon>
        <taxon>Alloscardovia</taxon>
    </lineage>
</organism>
<dbReference type="Pfam" id="PF25591">
    <property type="entry name" value="LRV_2"/>
    <property type="match status" value="1"/>
</dbReference>
<name>A0ABW2Y311_9BIFI</name>
<accession>A0ABW2Y311</accession>
<keyword evidence="3" id="KW-1185">Reference proteome</keyword>
<feature type="domain" description="Leucine rich repeat variant" evidence="1">
    <location>
        <begin position="21"/>
        <end position="77"/>
    </location>
</feature>
<gene>
    <name evidence="2" type="ORF">ACFQY8_02650</name>
</gene>
<evidence type="ECO:0000259" key="1">
    <source>
        <dbReference type="Pfam" id="PF25591"/>
    </source>
</evidence>
<protein>
    <recommendedName>
        <fullName evidence="1">Leucine rich repeat variant domain-containing protein</fullName>
    </recommendedName>
</protein>
<reference evidence="3" key="1">
    <citation type="journal article" date="2019" name="Int. J. Syst. Evol. Microbiol.">
        <title>The Global Catalogue of Microorganisms (GCM) 10K type strain sequencing project: providing services to taxonomists for standard genome sequencing and annotation.</title>
        <authorList>
            <consortium name="The Broad Institute Genomics Platform"/>
            <consortium name="The Broad Institute Genome Sequencing Center for Infectious Disease"/>
            <person name="Wu L."/>
            <person name="Ma J."/>
        </authorList>
    </citation>
    <scope>NUCLEOTIDE SEQUENCE [LARGE SCALE GENOMIC DNA]</scope>
    <source>
        <strain evidence="3">CCM 8604</strain>
    </source>
</reference>